<evidence type="ECO:0000313" key="2">
    <source>
        <dbReference type="Proteomes" id="UP000054166"/>
    </source>
</evidence>
<reference evidence="2" key="2">
    <citation type="submission" date="2015-01" db="EMBL/GenBank/DDBJ databases">
        <title>Evolutionary Origins and Diversification of the Mycorrhizal Mutualists.</title>
        <authorList>
            <consortium name="DOE Joint Genome Institute"/>
            <consortium name="Mycorrhizal Genomics Consortium"/>
            <person name="Kohler A."/>
            <person name="Kuo A."/>
            <person name="Nagy L.G."/>
            <person name="Floudas D."/>
            <person name="Copeland A."/>
            <person name="Barry K.W."/>
            <person name="Cichocki N."/>
            <person name="Veneault-Fourrey C."/>
            <person name="LaButti K."/>
            <person name="Lindquist E.A."/>
            <person name="Lipzen A."/>
            <person name="Lundell T."/>
            <person name="Morin E."/>
            <person name="Murat C."/>
            <person name="Riley R."/>
            <person name="Ohm R."/>
            <person name="Sun H."/>
            <person name="Tunlid A."/>
            <person name="Henrissat B."/>
            <person name="Grigoriev I.V."/>
            <person name="Hibbett D.S."/>
            <person name="Martin F."/>
        </authorList>
    </citation>
    <scope>NUCLEOTIDE SEQUENCE [LARGE SCALE GENOMIC DNA]</scope>
    <source>
        <strain evidence="2">F 1598</strain>
    </source>
</reference>
<protein>
    <submittedName>
        <fullName evidence="1">Uncharacterized protein</fullName>
    </submittedName>
</protein>
<dbReference type="AlphaFoldDB" id="A0A0C3B9D9"/>
<feature type="non-terminal residue" evidence="1">
    <location>
        <position position="101"/>
    </location>
</feature>
<name>A0A0C3B9D9_PILCF</name>
<organism evidence="1 2">
    <name type="scientific">Piloderma croceum (strain F 1598)</name>
    <dbReference type="NCBI Taxonomy" id="765440"/>
    <lineage>
        <taxon>Eukaryota</taxon>
        <taxon>Fungi</taxon>
        <taxon>Dikarya</taxon>
        <taxon>Basidiomycota</taxon>
        <taxon>Agaricomycotina</taxon>
        <taxon>Agaricomycetes</taxon>
        <taxon>Agaricomycetidae</taxon>
        <taxon>Atheliales</taxon>
        <taxon>Atheliaceae</taxon>
        <taxon>Piloderma</taxon>
    </lineage>
</organism>
<sequence>MSSTRGVPSLAGTHSGLDNLAGTTDFGDLVIYADTISSRREQVVQPTQRLTLDLDVLIQVAALYLFCQITVRCSINRQNLKKILCGFVIYSRFHISGKLPD</sequence>
<reference evidence="1 2" key="1">
    <citation type="submission" date="2014-04" db="EMBL/GenBank/DDBJ databases">
        <authorList>
            <consortium name="DOE Joint Genome Institute"/>
            <person name="Kuo A."/>
            <person name="Tarkka M."/>
            <person name="Buscot F."/>
            <person name="Kohler A."/>
            <person name="Nagy L.G."/>
            <person name="Floudas D."/>
            <person name="Copeland A."/>
            <person name="Barry K.W."/>
            <person name="Cichocki N."/>
            <person name="Veneault-Fourrey C."/>
            <person name="LaButti K."/>
            <person name="Lindquist E.A."/>
            <person name="Lipzen A."/>
            <person name="Lundell T."/>
            <person name="Morin E."/>
            <person name="Murat C."/>
            <person name="Sun H."/>
            <person name="Tunlid A."/>
            <person name="Henrissat B."/>
            <person name="Grigoriev I.V."/>
            <person name="Hibbett D.S."/>
            <person name="Martin F."/>
            <person name="Nordberg H.P."/>
            <person name="Cantor M.N."/>
            <person name="Hua S.X."/>
        </authorList>
    </citation>
    <scope>NUCLEOTIDE SEQUENCE [LARGE SCALE GENOMIC DNA]</scope>
    <source>
        <strain evidence="1 2">F 1598</strain>
    </source>
</reference>
<dbReference type="HOGENOM" id="CLU_2298397_0_0_1"/>
<dbReference type="EMBL" id="KN833070">
    <property type="protein sequence ID" value="KIM73942.1"/>
    <property type="molecule type" value="Genomic_DNA"/>
</dbReference>
<keyword evidence="2" id="KW-1185">Reference proteome</keyword>
<accession>A0A0C3B9D9</accession>
<dbReference type="InParanoid" id="A0A0C3B9D9"/>
<dbReference type="Proteomes" id="UP000054166">
    <property type="component" value="Unassembled WGS sequence"/>
</dbReference>
<evidence type="ECO:0000313" key="1">
    <source>
        <dbReference type="EMBL" id="KIM73942.1"/>
    </source>
</evidence>
<gene>
    <name evidence="1" type="ORF">PILCRDRAFT_828678</name>
</gene>
<proteinExistence type="predicted"/>